<reference evidence="2" key="1">
    <citation type="submission" date="2023-03" db="EMBL/GenBank/DDBJ databases">
        <title>Massive genome expansion in bonnet fungi (Mycena s.s.) driven by repeated elements and novel gene families across ecological guilds.</title>
        <authorList>
            <consortium name="Lawrence Berkeley National Laboratory"/>
            <person name="Harder C.B."/>
            <person name="Miyauchi S."/>
            <person name="Viragh M."/>
            <person name="Kuo A."/>
            <person name="Thoen E."/>
            <person name="Andreopoulos B."/>
            <person name="Lu D."/>
            <person name="Skrede I."/>
            <person name="Drula E."/>
            <person name="Henrissat B."/>
            <person name="Morin E."/>
            <person name="Kohler A."/>
            <person name="Barry K."/>
            <person name="LaButti K."/>
            <person name="Morin E."/>
            <person name="Salamov A."/>
            <person name="Lipzen A."/>
            <person name="Mereny Z."/>
            <person name="Hegedus B."/>
            <person name="Baldrian P."/>
            <person name="Stursova M."/>
            <person name="Weitz H."/>
            <person name="Taylor A."/>
            <person name="Grigoriev I.V."/>
            <person name="Nagy L.G."/>
            <person name="Martin F."/>
            <person name="Kauserud H."/>
        </authorList>
    </citation>
    <scope>NUCLEOTIDE SEQUENCE</scope>
    <source>
        <strain evidence="2">CBHHK067</strain>
    </source>
</reference>
<dbReference type="AlphaFoldDB" id="A0AAD7GJF4"/>
<organism evidence="2 3">
    <name type="scientific">Mycena rosella</name>
    <name type="common">Pink bonnet</name>
    <name type="synonym">Agaricus rosellus</name>
    <dbReference type="NCBI Taxonomy" id="1033263"/>
    <lineage>
        <taxon>Eukaryota</taxon>
        <taxon>Fungi</taxon>
        <taxon>Dikarya</taxon>
        <taxon>Basidiomycota</taxon>
        <taxon>Agaricomycotina</taxon>
        <taxon>Agaricomycetes</taxon>
        <taxon>Agaricomycetidae</taxon>
        <taxon>Agaricales</taxon>
        <taxon>Marasmiineae</taxon>
        <taxon>Mycenaceae</taxon>
        <taxon>Mycena</taxon>
    </lineage>
</organism>
<dbReference type="SUPFAM" id="SSF55729">
    <property type="entry name" value="Acyl-CoA N-acyltransferases (Nat)"/>
    <property type="match status" value="1"/>
</dbReference>
<dbReference type="Proteomes" id="UP001221757">
    <property type="component" value="Unassembled WGS sequence"/>
</dbReference>
<feature type="domain" description="N-acetyltransferase" evidence="1">
    <location>
        <begin position="70"/>
        <end position="174"/>
    </location>
</feature>
<dbReference type="InterPro" id="IPR000182">
    <property type="entry name" value="GNAT_dom"/>
</dbReference>
<proteinExistence type="predicted"/>
<dbReference type="Gene3D" id="3.40.630.30">
    <property type="match status" value="1"/>
</dbReference>
<dbReference type="GO" id="GO:0016747">
    <property type="term" value="F:acyltransferase activity, transferring groups other than amino-acyl groups"/>
    <property type="evidence" value="ECO:0007669"/>
    <property type="project" value="InterPro"/>
</dbReference>
<keyword evidence="3" id="KW-1185">Reference proteome</keyword>
<evidence type="ECO:0000313" key="3">
    <source>
        <dbReference type="Proteomes" id="UP001221757"/>
    </source>
</evidence>
<dbReference type="EMBL" id="JARKIE010000045">
    <property type="protein sequence ID" value="KAJ7693635.1"/>
    <property type="molecule type" value="Genomic_DNA"/>
</dbReference>
<sequence>MHCRIPPVSTANPPRRKVFMKEDTEIEELVQVCLRAYDPTDISVQTLVGGDLSLLGSFFGASIRAGALSGKIYVATEAGDAAVIRGMALWWGPGAEPLSPEGQEWHRTVYRPDFGNLTEKLLGPRGKVDSWYLSLLAVEPDYQRRGVARALIDAVRAKASASGELRTAAVNLGF</sequence>
<dbReference type="Pfam" id="PF13673">
    <property type="entry name" value="Acetyltransf_10"/>
    <property type="match status" value="1"/>
</dbReference>
<evidence type="ECO:0000259" key="1">
    <source>
        <dbReference type="PROSITE" id="PS51186"/>
    </source>
</evidence>
<comment type="caution">
    <text evidence="2">The sequence shown here is derived from an EMBL/GenBank/DDBJ whole genome shotgun (WGS) entry which is preliminary data.</text>
</comment>
<dbReference type="PROSITE" id="PS51186">
    <property type="entry name" value="GNAT"/>
    <property type="match status" value="1"/>
</dbReference>
<protein>
    <recommendedName>
        <fullName evidence="1">N-acetyltransferase domain-containing protein</fullName>
    </recommendedName>
</protein>
<dbReference type="CDD" id="cd04301">
    <property type="entry name" value="NAT_SF"/>
    <property type="match status" value="1"/>
</dbReference>
<gene>
    <name evidence="2" type="ORF">B0H17DRAFT_932655</name>
</gene>
<dbReference type="InterPro" id="IPR016181">
    <property type="entry name" value="Acyl_CoA_acyltransferase"/>
</dbReference>
<name>A0AAD7GJF4_MYCRO</name>
<evidence type="ECO:0000313" key="2">
    <source>
        <dbReference type="EMBL" id="KAJ7693635.1"/>
    </source>
</evidence>
<accession>A0AAD7GJF4</accession>